<dbReference type="SUPFAM" id="SSF54593">
    <property type="entry name" value="Glyoxalase/Bleomycin resistance protein/Dihydroxybiphenyl dioxygenase"/>
    <property type="match status" value="1"/>
</dbReference>
<dbReference type="Pfam" id="PF13669">
    <property type="entry name" value="Glyoxalase_4"/>
    <property type="match status" value="1"/>
</dbReference>
<dbReference type="GO" id="GO:0004493">
    <property type="term" value="F:methylmalonyl-CoA epimerase activity"/>
    <property type="evidence" value="ECO:0007669"/>
    <property type="project" value="TreeGrafter"/>
</dbReference>
<dbReference type="EMBL" id="CP019239">
    <property type="protein sequence ID" value="APW43119.1"/>
    <property type="molecule type" value="Genomic_DNA"/>
</dbReference>
<dbReference type="eggNOG" id="COG0346">
    <property type="taxonomic scope" value="Bacteria"/>
</dbReference>
<evidence type="ECO:0000313" key="4">
    <source>
        <dbReference type="Proteomes" id="UP000186110"/>
    </source>
</evidence>
<accession>A0A1P8KAS8</accession>
<dbReference type="KEGG" id="rsb:RS694_11670"/>
<dbReference type="AlphaFoldDB" id="A0A1P8KAS8"/>
<dbReference type="STRING" id="1484693.RS694_11670"/>
<feature type="domain" description="VOC" evidence="2">
    <location>
        <begin position="7"/>
        <end position="146"/>
    </location>
</feature>
<dbReference type="GO" id="GO:0046491">
    <property type="term" value="P:L-methylmalonyl-CoA metabolic process"/>
    <property type="evidence" value="ECO:0007669"/>
    <property type="project" value="TreeGrafter"/>
</dbReference>
<reference evidence="3 4" key="1">
    <citation type="submission" date="2017-01" db="EMBL/GenBank/DDBJ databases">
        <authorList>
            <person name="Mah S.A."/>
            <person name="Swanson W.J."/>
            <person name="Moy G.W."/>
            <person name="Vacquier V.D."/>
        </authorList>
    </citation>
    <scope>NUCLEOTIDE SEQUENCE [LARGE SCALE GENOMIC DNA]</scope>
    <source>
        <strain evidence="3 4">DSM 22694</strain>
    </source>
</reference>
<sequence>MSRHFGAIRQLGYVVHDIEAAMDYWSRTLGVGPWFYNPKVPIVNYQYRGEAHEPHNSVALANSGYVQVELIQTRNDVPSMYRDFLQAGRTGLQHVAYWTSDYDADLARLTAEGFKTVMSGEVGEKGRFVYFDTEYHPGTVIELSEVAGPKGRMFDLIRAESETWDGKTDPVRPFPDLSKI</sequence>
<dbReference type="PANTHER" id="PTHR43048">
    <property type="entry name" value="METHYLMALONYL-COA EPIMERASE"/>
    <property type="match status" value="1"/>
</dbReference>
<protein>
    <submittedName>
        <fullName evidence="3">Glyoxalase</fullName>
    </submittedName>
</protein>
<evidence type="ECO:0000259" key="2">
    <source>
        <dbReference type="PROSITE" id="PS51819"/>
    </source>
</evidence>
<dbReference type="PROSITE" id="PS51819">
    <property type="entry name" value="VOC"/>
    <property type="match status" value="1"/>
</dbReference>
<dbReference type="RefSeq" id="WP_029706477.1">
    <property type="nucleotide sequence ID" value="NZ_CP019239.1"/>
</dbReference>
<name>A0A1P8KAS8_9BURK</name>
<gene>
    <name evidence="3" type="ORF">RS694_11670</name>
</gene>
<keyword evidence="1" id="KW-0479">Metal-binding</keyword>
<dbReference type="Gene3D" id="3.10.180.10">
    <property type="entry name" value="2,3-Dihydroxybiphenyl 1,2-Dioxygenase, domain 1"/>
    <property type="match status" value="1"/>
</dbReference>
<dbReference type="InterPro" id="IPR029068">
    <property type="entry name" value="Glyas_Bleomycin-R_OHBP_Dase"/>
</dbReference>
<evidence type="ECO:0000256" key="1">
    <source>
        <dbReference type="ARBA" id="ARBA00022723"/>
    </source>
</evidence>
<dbReference type="GO" id="GO:0046872">
    <property type="term" value="F:metal ion binding"/>
    <property type="evidence" value="ECO:0007669"/>
    <property type="project" value="UniProtKB-KW"/>
</dbReference>
<evidence type="ECO:0000313" key="3">
    <source>
        <dbReference type="EMBL" id="APW43119.1"/>
    </source>
</evidence>
<dbReference type="Proteomes" id="UP000186110">
    <property type="component" value="Chromosome"/>
</dbReference>
<dbReference type="InterPro" id="IPR037523">
    <property type="entry name" value="VOC_core"/>
</dbReference>
<dbReference type="InterPro" id="IPR051785">
    <property type="entry name" value="MMCE/EMCE_epimerase"/>
</dbReference>
<organism evidence="3 4">
    <name type="scientific">Rhodoferax saidenbachensis</name>
    <dbReference type="NCBI Taxonomy" id="1484693"/>
    <lineage>
        <taxon>Bacteria</taxon>
        <taxon>Pseudomonadati</taxon>
        <taxon>Pseudomonadota</taxon>
        <taxon>Betaproteobacteria</taxon>
        <taxon>Burkholderiales</taxon>
        <taxon>Comamonadaceae</taxon>
        <taxon>Rhodoferax</taxon>
    </lineage>
</organism>
<keyword evidence="4" id="KW-1185">Reference proteome</keyword>
<dbReference type="PANTHER" id="PTHR43048:SF3">
    <property type="entry name" value="METHYLMALONYL-COA EPIMERASE, MITOCHONDRIAL"/>
    <property type="match status" value="1"/>
</dbReference>
<proteinExistence type="predicted"/>